<reference evidence="2 3" key="1">
    <citation type="submission" date="2016-04" db="EMBL/GenBank/DDBJ databases">
        <title>Evolutionary innovation and constraint leading to complex multicellularity in the Ascomycota.</title>
        <authorList>
            <person name="Cisse O."/>
            <person name="Nguyen A."/>
            <person name="Hewitt D.A."/>
            <person name="Jedd G."/>
            <person name="Stajich J.E."/>
        </authorList>
    </citation>
    <scope>NUCLEOTIDE SEQUENCE [LARGE SCALE GENOMIC DNA]</scope>
    <source>
        <strain evidence="2 3">DAH-3</strain>
    </source>
</reference>
<keyword evidence="1" id="KW-0732">Signal</keyword>
<dbReference type="EMBL" id="LXFE01001010">
    <property type="protein sequence ID" value="OLL24053.1"/>
    <property type="molecule type" value="Genomic_DNA"/>
</dbReference>
<dbReference type="AlphaFoldDB" id="A0A1U7LN89"/>
<name>A0A1U7LN89_NEOID</name>
<dbReference type="Proteomes" id="UP000186594">
    <property type="component" value="Unassembled WGS sequence"/>
</dbReference>
<feature type="chain" id="PRO_5013273444" evidence="1">
    <location>
        <begin position="16"/>
        <end position="131"/>
    </location>
</feature>
<keyword evidence="3" id="KW-1185">Reference proteome</keyword>
<sequence length="131" mass="14424">MLLFLFFVLFAIALAQDEADDSSAQVDSEADSSSSVVKRCADNYVHRLGSRGQYSLGRTTLRGKAASFSSQIKKEIQSSGQPILIGVVIHITSKLIQMHSLDRISYFRELTKSRQDALGSMPFDCSIVTDC</sequence>
<gene>
    <name evidence="2" type="ORF">NEOLI_004695</name>
</gene>
<evidence type="ECO:0000313" key="3">
    <source>
        <dbReference type="Proteomes" id="UP000186594"/>
    </source>
</evidence>
<proteinExistence type="predicted"/>
<evidence type="ECO:0000256" key="1">
    <source>
        <dbReference type="SAM" id="SignalP"/>
    </source>
</evidence>
<protein>
    <submittedName>
        <fullName evidence="2">Uncharacterized protein</fullName>
    </submittedName>
</protein>
<evidence type="ECO:0000313" key="2">
    <source>
        <dbReference type="EMBL" id="OLL24053.1"/>
    </source>
</evidence>
<organism evidence="2 3">
    <name type="scientific">Neolecta irregularis (strain DAH-3)</name>
    <dbReference type="NCBI Taxonomy" id="1198029"/>
    <lineage>
        <taxon>Eukaryota</taxon>
        <taxon>Fungi</taxon>
        <taxon>Dikarya</taxon>
        <taxon>Ascomycota</taxon>
        <taxon>Taphrinomycotina</taxon>
        <taxon>Neolectales</taxon>
        <taxon>Neolectaceae</taxon>
        <taxon>Neolecta</taxon>
    </lineage>
</organism>
<feature type="signal peptide" evidence="1">
    <location>
        <begin position="1"/>
        <end position="15"/>
    </location>
</feature>
<accession>A0A1U7LN89</accession>
<comment type="caution">
    <text evidence="2">The sequence shown here is derived from an EMBL/GenBank/DDBJ whole genome shotgun (WGS) entry which is preliminary data.</text>
</comment>